<feature type="compositionally biased region" description="Polar residues" evidence="9">
    <location>
        <begin position="782"/>
        <end position="792"/>
    </location>
</feature>
<keyword evidence="2" id="KW-0597">Phosphoprotein</keyword>
<dbReference type="InterPro" id="IPR012677">
    <property type="entry name" value="Nucleotide-bd_a/b_plait_sf"/>
</dbReference>
<feature type="region of interest" description="Disordered" evidence="9">
    <location>
        <begin position="656"/>
        <end position="688"/>
    </location>
</feature>
<dbReference type="GO" id="GO:0045944">
    <property type="term" value="P:positive regulation of transcription by RNA polymerase II"/>
    <property type="evidence" value="ECO:0007669"/>
    <property type="project" value="TreeGrafter"/>
</dbReference>
<dbReference type="GO" id="GO:0005634">
    <property type="term" value="C:nucleus"/>
    <property type="evidence" value="ECO:0007669"/>
    <property type="project" value="UniProtKB-SubCell"/>
</dbReference>
<dbReference type="GO" id="GO:0003723">
    <property type="term" value="F:RNA binding"/>
    <property type="evidence" value="ECO:0007669"/>
    <property type="project" value="UniProtKB-UniRule"/>
</dbReference>
<evidence type="ECO:0000256" key="2">
    <source>
        <dbReference type="ARBA" id="ARBA00022553"/>
    </source>
</evidence>
<keyword evidence="5" id="KW-0010">Activator</keyword>
<dbReference type="PROSITE" id="PS50102">
    <property type="entry name" value="RRM"/>
    <property type="match status" value="1"/>
</dbReference>
<dbReference type="PANTHER" id="PTHR15528">
    <property type="entry name" value="PEROXISOME PROLIFERATOR ACTIVATED RECEPTOR GAMMA COACTIVATOR 1 PGC-1 -RELATED"/>
    <property type="match status" value="1"/>
</dbReference>
<evidence type="ECO:0000256" key="5">
    <source>
        <dbReference type="ARBA" id="ARBA00023159"/>
    </source>
</evidence>
<proteinExistence type="predicted"/>
<feature type="region of interest" description="Disordered" evidence="9">
    <location>
        <begin position="782"/>
        <end position="892"/>
    </location>
</feature>
<evidence type="ECO:0000256" key="7">
    <source>
        <dbReference type="ARBA" id="ARBA00023242"/>
    </source>
</evidence>
<evidence type="ECO:0000259" key="10">
    <source>
        <dbReference type="PROSITE" id="PS50102"/>
    </source>
</evidence>
<sequence length="1044" mass="117258">MAGPHGDRRRNLNTGFTEFATSDAFQDAQVGSSKSHSLEFADALGSTSGSFHSSLEPSILSIFEDSSAEEAKIHIDEESEASLLSAFSEMLDSVIEDTLSPFDTVPDSKLFMGQRCQESRVRLHCLDREAAHCATRSFTPSNSKAETLISDRKLRPRLNRRTQKATVQRSDGEEEDLSETRRRPVRIFRIESDADMCTDEQQDGFLSVSLVELIRHMHPYSLRVAMDKKESLRSVEDLQDDDVFVDVVGDDDTEETPLGMSVVSNPSDLGSEQILPQPQSPSASSAFCNSSQVDMLKMCSLKCEEQKEQDDTGQRACASPGSSRKIKKKVRFATDLASIHIYQVEHEAHKGDGPDTSCSAEYTNNLKMADGDSQTSDLSGNLSEEAKKTSPQNGNAKLKMLSLQEYRLLRQNTPPKEERKTDFRTKWPSVPETPKELTILPYIPGYNSSQVNVEPTFSNTKTSTRVAVAKSRRNLHLPLKSVLKQNALIRKPVQAVDPPNPVIVSLQPDPTFVQPLSKEQKLMQEEIGESQANRTNINPSAGVPSNSVTQEQPLIVLPEDSSTSCSLTMSGIVKTNISAPTSPVTVIPVQKCQENRVQTPVTSQFAEERKQGFAREIGIEATDVTSLLEQFETQGLTPPATPPHQIWNPLTPLKARQRETPKPSPSKTIQIIEPKPLPPSKIQSKSQPSLSIPAPSLFLAFIDHDYCSTQDFRLSKKRALSDVYMHNRSLKVSRNHTSHIPMDNRTSCEVECLSGSVLLSPESSPCRLEARRTGEHAETRSCSHCTCSQSPTARGRTRRRHYRKRYRDSTSSSWSSSRSPSCSSSASSCSPPRKRYRSRHSESSSSSSSRSSSRSLSPSPNRRRQRCYRRSQSRSFSRSRSRSHSPQPDWKQKWSSWKRQREYYHMSQGEDAYRAKQKAIEERRVVYVGRIRGTMTKDELRERFALFGKIEDCTVHFRSRGDNYGFVTYYSTDDAFTAIEKGTKLRQPDELPFDICFGGRRQFCRSDYLDLDSSHDMVTTPRRSEDNALDFDALLKKAQRGLKT</sequence>
<keyword evidence="12" id="KW-1185">Reference proteome</keyword>
<dbReference type="Pfam" id="PF00076">
    <property type="entry name" value="RRM_1"/>
    <property type="match status" value="1"/>
</dbReference>
<dbReference type="InterPro" id="IPR000504">
    <property type="entry name" value="RRM_dom"/>
</dbReference>
<dbReference type="Gene3D" id="3.30.70.330">
    <property type="match status" value="1"/>
</dbReference>
<comment type="subcellular location">
    <subcellularLocation>
        <location evidence="1">Nucleus</location>
    </subcellularLocation>
</comment>
<dbReference type="SUPFAM" id="SSF54928">
    <property type="entry name" value="RNA-binding domain, RBD"/>
    <property type="match status" value="1"/>
</dbReference>
<gene>
    <name evidence="11" type="ORF">Q7C36_001295</name>
</gene>
<dbReference type="GO" id="GO:0003712">
    <property type="term" value="F:transcription coregulator activity"/>
    <property type="evidence" value="ECO:0007669"/>
    <property type="project" value="InterPro"/>
</dbReference>
<evidence type="ECO:0000313" key="11">
    <source>
        <dbReference type="EMBL" id="KAK2869424.1"/>
    </source>
</evidence>
<dbReference type="AlphaFoldDB" id="A0AA88PBG8"/>
<evidence type="ECO:0000256" key="1">
    <source>
        <dbReference type="ARBA" id="ARBA00004123"/>
    </source>
</evidence>
<feature type="compositionally biased region" description="Basic residues" evidence="9">
    <location>
        <begin position="861"/>
        <end position="883"/>
    </location>
</feature>
<feature type="compositionally biased region" description="Low complexity" evidence="9">
    <location>
        <begin position="843"/>
        <end position="860"/>
    </location>
</feature>
<dbReference type="SMART" id="SM00360">
    <property type="entry name" value="RRM"/>
    <property type="match status" value="1"/>
</dbReference>
<keyword evidence="3 8" id="KW-0694">RNA-binding</keyword>
<accession>A0AA88PBG8</accession>
<feature type="region of interest" description="Disordered" evidence="9">
    <location>
        <begin position="367"/>
        <end position="394"/>
    </location>
</feature>
<name>A0AA88PBG8_TACVA</name>
<feature type="compositionally biased region" description="Polar residues" evidence="9">
    <location>
        <begin position="367"/>
        <end position="382"/>
    </location>
</feature>
<organism evidence="11 12">
    <name type="scientific">Tachysurus vachellii</name>
    <name type="common">Darkbarbel catfish</name>
    <name type="synonym">Pelteobagrus vachellii</name>
    <dbReference type="NCBI Taxonomy" id="175792"/>
    <lineage>
        <taxon>Eukaryota</taxon>
        <taxon>Metazoa</taxon>
        <taxon>Chordata</taxon>
        <taxon>Craniata</taxon>
        <taxon>Vertebrata</taxon>
        <taxon>Euteleostomi</taxon>
        <taxon>Actinopterygii</taxon>
        <taxon>Neopterygii</taxon>
        <taxon>Teleostei</taxon>
        <taxon>Ostariophysi</taxon>
        <taxon>Siluriformes</taxon>
        <taxon>Bagridae</taxon>
        <taxon>Tachysurus</taxon>
    </lineage>
</organism>
<dbReference type="EMBL" id="JAVHJS010000001">
    <property type="protein sequence ID" value="KAK2869424.1"/>
    <property type="molecule type" value="Genomic_DNA"/>
</dbReference>
<dbReference type="InterPro" id="IPR034605">
    <property type="entry name" value="PGC-1"/>
</dbReference>
<evidence type="ECO:0000256" key="8">
    <source>
        <dbReference type="PROSITE-ProRule" id="PRU00176"/>
    </source>
</evidence>
<evidence type="ECO:0000256" key="9">
    <source>
        <dbReference type="SAM" id="MobiDB-lite"/>
    </source>
</evidence>
<reference evidence="11" key="1">
    <citation type="submission" date="2023-08" db="EMBL/GenBank/DDBJ databases">
        <title>Pelteobagrus vachellii genome.</title>
        <authorList>
            <person name="Liu H."/>
        </authorList>
    </citation>
    <scope>NUCLEOTIDE SEQUENCE</scope>
    <source>
        <strain evidence="11">PRFRI_2022a</strain>
        <tissue evidence="11">Muscle</tissue>
    </source>
</reference>
<feature type="region of interest" description="Disordered" evidence="9">
    <location>
        <begin position="159"/>
        <end position="180"/>
    </location>
</feature>
<comment type="caution">
    <text evidence="11">The sequence shown here is derived from an EMBL/GenBank/DDBJ whole genome shotgun (WGS) entry which is preliminary data.</text>
</comment>
<protein>
    <recommendedName>
        <fullName evidence="10">RRM domain-containing protein</fullName>
    </recommendedName>
</protein>
<evidence type="ECO:0000256" key="6">
    <source>
        <dbReference type="ARBA" id="ARBA00023163"/>
    </source>
</evidence>
<keyword evidence="7" id="KW-0539">Nucleus</keyword>
<feature type="compositionally biased region" description="Basic residues" evidence="9">
    <location>
        <begin position="795"/>
        <end position="806"/>
    </location>
</feature>
<feature type="domain" description="RRM" evidence="10">
    <location>
        <begin position="924"/>
        <end position="1001"/>
    </location>
</feature>
<dbReference type="InterPro" id="IPR035979">
    <property type="entry name" value="RBD_domain_sf"/>
</dbReference>
<evidence type="ECO:0000256" key="3">
    <source>
        <dbReference type="ARBA" id="ARBA00022884"/>
    </source>
</evidence>
<dbReference type="PANTHER" id="PTHR15528:SF5">
    <property type="entry name" value="PEROXISOME PROLIFERATOR-ACTIVATED RECEPTOR GAMMA COACTIVATOR-RELATED PROTEIN 1"/>
    <property type="match status" value="1"/>
</dbReference>
<evidence type="ECO:0000256" key="4">
    <source>
        <dbReference type="ARBA" id="ARBA00023015"/>
    </source>
</evidence>
<keyword evidence="6" id="KW-0804">Transcription</keyword>
<dbReference type="Proteomes" id="UP001187315">
    <property type="component" value="Unassembled WGS sequence"/>
</dbReference>
<keyword evidence="4" id="KW-0805">Transcription regulation</keyword>
<evidence type="ECO:0000313" key="12">
    <source>
        <dbReference type="Proteomes" id="UP001187315"/>
    </source>
</evidence>
<feature type="compositionally biased region" description="Low complexity" evidence="9">
    <location>
        <begin position="809"/>
        <end position="830"/>
    </location>
</feature>